<name>A0ABU7LSS0_9PROT</name>
<evidence type="ECO:0000313" key="6">
    <source>
        <dbReference type="Proteomes" id="UP001354971"/>
    </source>
</evidence>
<keyword evidence="1 3" id="KW-0732">Signal</keyword>
<comment type="caution">
    <text evidence="5">The sequence shown here is derived from an EMBL/GenBank/DDBJ whole genome shotgun (WGS) entry which is preliminary data.</text>
</comment>
<sequence length="192" mass="20129">MMMRLLALVSLLAGLPAAAMAQIGSQGGPMDITAEHLEVFDTERRAVFSGEVDAAQGDANLRSDRLEVFFAQRTSGSGAGGSSWGEVDRVIATGNVFYVTPDEVARGERAVYELTEETIVMTGNVVLTRGRDVITGNCLVVDLATNNSRVNPPGCGGQAEDAGTDSSGRVRLILYPTSDGDEDDEDGGDAEG</sequence>
<feature type="domain" description="Organic solvent tolerance-like N-terminal" evidence="4">
    <location>
        <begin position="32"/>
        <end position="145"/>
    </location>
</feature>
<dbReference type="PANTHER" id="PTHR36504">
    <property type="entry name" value="LIPOPOLYSACCHARIDE EXPORT SYSTEM PROTEIN LPTA"/>
    <property type="match status" value="1"/>
</dbReference>
<feature type="region of interest" description="Disordered" evidence="2">
    <location>
        <begin position="149"/>
        <end position="170"/>
    </location>
</feature>
<evidence type="ECO:0000259" key="4">
    <source>
        <dbReference type="Pfam" id="PF03968"/>
    </source>
</evidence>
<feature type="chain" id="PRO_5045492485" evidence="3">
    <location>
        <begin position="22"/>
        <end position="192"/>
    </location>
</feature>
<accession>A0ABU7LSS0</accession>
<dbReference type="Pfam" id="PF03968">
    <property type="entry name" value="LptD_N"/>
    <property type="match status" value="1"/>
</dbReference>
<gene>
    <name evidence="5" type="ORF">V0U79_11355</name>
</gene>
<dbReference type="Proteomes" id="UP001354971">
    <property type="component" value="Unassembled WGS sequence"/>
</dbReference>
<evidence type="ECO:0000256" key="3">
    <source>
        <dbReference type="SAM" id="SignalP"/>
    </source>
</evidence>
<keyword evidence="6" id="KW-1185">Reference proteome</keyword>
<dbReference type="InterPro" id="IPR052037">
    <property type="entry name" value="LPS_export_LptA"/>
</dbReference>
<protein>
    <submittedName>
        <fullName evidence="5">LptA/OstA family protein</fullName>
    </submittedName>
</protein>
<dbReference type="PANTHER" id="PTHR36504:SF1">
    <property type="entry name" value="LIPOPOLYSACCHARIDE EXPORT SYSTEM PROTEIN LPTA"/>
    <property type="match status" value="1"/>
</dbReference>
<evidence type="ECO:0000313" key="5">
    <source>
        <dbReference type="EMBL" id="MEE2526968.1"/>
    </source>
</evidence>
<reference evidence="5 6" key="1">
    <citation type="submission" date="2024-01" db="EMBL/GenBank/DDBJ databases">
        <title>Hyphobacterium bacterium isolated from marine sediment.</title>
        <authorList>
            <person name="Zhao S."/>
        </authorList>
    </citation>
    <scope>NUCLEOTIDE SEQUENCE [LARGE SCALE GENOMIC DNA]</scope>
    <source>
        <strain evidence="6">HN65</strain>
    </source>
</reference>
<dbReference type="EMBL" id="JAZDRP010000007">
    <property type="protein sequence ID" value="MEE2526968.1"/>
    <property type="molecule type" value="Genomic_DNA"/>
</dbReference>
<dbReference type="RefSeq" id="WP_330199632.1">
    <property type="nucleotide sequence ID" value="NZ_JAZDRP010000007.1"/>
</dbReference>
<proteinExistence type="predicted"/>
<organism evidence="5 6">
    <name type="scientific">Hyphobacterium lacteum</name>
    <dbReference type="NCBI Taxonomy" id="3116575"/>
    <lineage>
        <taxon>Bacteria</taxon>
        <taxon>Pseudomonadati</taxon>
        <taxon>Pseudomonadota</taxon>
        <taxon>Alphaproteobacteria</taxon>
        <taxon>Maricaulales</taxon>
        <taxon>Maricaulaceae</taxon>
        <taxon>Hyphobacterium</taxon>
    </lineage>
</organism>
<dbReference type="InterPro" id="IPR005653">
    <property type="entry name" value="OstA-like_N"/>
</dbReference>
<feature type="signal peptide" evidence="3">
    <location>
        <begin position="1"/>
        <end position="21"/>
    </location>
</feature>
<evidence type="ECO:0000256" key="1">
    <source>
        <dbReference type="ARBA" id="ARBA00022729"/>
    </source>
</evidence>
<dbReference type="Gene3D" id="2.60.450.10">
    <property type="entry name" value="Lipopolysaccharide (LPS) transport protein A like domain"/>
    <property type="match status" value="1"/>
</dbReference>
<evidence type="ECO:0000256" key="2">
    <source>
        <dbReference type="SAM" id="MobiDB-lite"/>
    </source>
</evidence>